<evidence type="ECO:0000313" key="13">
    <source>
        <dbReference type="Proteomes" id="UP000249467"/>
    </source>
</evidence>
<name>A0A2W4W7P9_9CYAN</name>
<dbReference type="GO" id="GO:0006171">
    <property type="term" value="P:cAMP biosynthetic process"/>
    <property type="evidence" value="ECO:0007669"/>
    <property type="project" value="InterPro"/>
</dbReference>
<keyword evidence="2 10" id="KW-1003">Cell membrane</keyword>
<evidence type="ECO:0000256" key="6">
    <source>
        <dbReference type="ARBA" id="ARBA00022741"/>
    </source>
</evidence>
<keyword evidence="4 10" id="KW-0812">Transmembrane</keyword>
<comment type="similarity">
    <text evidence="10">Belongs to the adenylate cyclase family. DacA/CdaA subfamily.</text>
</comment>
<accession>A0A2W4W7P9</accession>
<dbReference type="SUPFAM" id="SSF143597">
    <property type="entry name" value="YojJ-like"/>
    <property type="match status" value="1"/>
</dbReference>
<dbReference type="AlphaFoldDB" id="A0A2W4W7P9"/>
<dbReference type="GO" id="GO:0004016">
    <property type="term" value="F:adenylate cyclase activity"/>
    <property type="evidence" value="ECO:0007669"/>
    <property type="project" value="UniProtKB-UniRule"/>
</dbReference>
<evidence type="ECO:0000256" key="8">
    <source>
        <dbReference type="ARBA" id="ARBA00022989"/>
    </source>
</evidence>
<evidence type="ECO:0000256" key="7">
    <source>
        <dbReference type="ARBA" id="ARBA00022840"/>
    </source>
</evidence>
<evidence type="ECO:0000313" key="12">
    <source>
        <dbReference type="EMBL" id="PZO40786.1"/>
    </source>
</evidence>
<comment type="catalytic activity">
    <reaction evidence="1 10">
        <text>2 ATP = 3',3'-c-di-AMP + 2 diphosphate</text>
        <dbReference type="Rhea" id="RHEA:35655"/>
        <dbReference type="ChEBI" id="CHEBI:30616"/>
        <dbReference type="ChEBI" id="CHEBI:33019"/>
        <dbReference type="ChEBI" id="CHEBI:71500"/>
        <dbReference type="EC" id="2.7.7.85"/>
    </reaction>
</comment>
<keyword evidence="9 10" id="KW-0472">Membrane</keyword>
<dbReference type="Pfam" id="PF02457">
    <property type="entry name" value="DAC"/>
    <property type="match status" value="1"/>
</dbReference>
<reference evidence="12 13" key="2">
    <citation type="submission" date="2018-06" db="EMBL/GenBank/DDBJ databases">
        <title>Metagenomic assembly of (sub)arctic Cyanobacteria and their associated microbiome from non-axenic cultures.</title>
        <authorList>
            <person name="Baurain D."/>
        </authorList>
    </citation>
    <scope>NUCLEOTIDE SEQUENCE [LARGE SCALE GENOMIC DNA]</scope>
    <source>
        <strain evidence="12">ULC066bin1</strain>
    </source>
</reference>
<evidence type="ECO:0000256" key="5">
    <source>
        <dbReference type="ARBA" id="ARBA00022695"/>
    </source>
</evidence>
<gene>
    <name evidence="10" type="primary">dacA</name>
    <name evidence="12" type="ORF">DCF19_10760</name>
</gene>
<evidence type="ECO:0000256" key="1">
    <source>
        <dbReference type="ARBA" id="ARBA00000877"/>
    </source>
</evidence>
<dbReference type="Proteomes" id="UP000249467">
    <property type="component" value="Unassembled WGS sequence"/>
</dbReference>
<keyword evidence="6 10" id="KW-0547">Nucleotide-binding</keyword>
<dbReference type="PROSITE" id="PS51794">
    <property type="entry name" value="DAC"/>
    <property type="match status" value="1"/>
</dbReference>
<keyword evidence="7 10" id="KW-0067">ATP-binding</keyword>
<dbReference type="Gene3D" id="3.40.1700.10">
    <property type="entry name" value="DNA integrity scanning protein, DisA, N-terminal domain"/>
    <property type="match status" value="1"/>
</dbReference>
<keyword evidence="3 10" id="KW-0808">Transferase</keyword>
<dbReference type="InterPro" id="IPR036888">
    <property type="entry name" value="DNA_integrity_DisA_N_sf"/>
</dbReference>
<dbReference type="HAMAP" id="MF_01499">
    <property type="entry name" value="DacA"/>
    <property type="match status" value="1"/>
</dbReference>
<feature type="domain" description="DAC" evidence="11">
    <location>
        <begin position="83"/>
        <end position="249"/>
    </location>
</feature>
<comment type="subunit">
    <text evidence="10">Probably a homodimer.</text>
</comment>
<organism evidence="12 13">
    <name type="scientific">Pseudanabaena frigida</name>
    <dbReference type="NCBI Taxonomy" id="945775"/>
    <lineage>
        <taxon>Bacteria</taxon>
        <taxon>Bacillati</taxon>
        <taxon>Cyanobacteriota</taxon>
        <taxon>Cyanophyceae</taxon>
        <taxon>Pseudanabaenales</taxon>
        <taxon>Pseudanabaenaceae</taxon>
        <taxon>Pseudanabaena</taxon>
    </lineage>
</organism>
<dbReference type="PANTHER" id="PTHR34185">
    <property type="entry name" value="DIADENYLATE CYCLASE"/>
    <property type="match status" value="1"/>
</dbReference>
<evidence type="ECO:0000256" key="2">
    <source>
        <dbReference type="ARBA" id="ARBA00022475"/>
    </source>
</evidence>
<keyword evidence="8 10" id="KW-1133">Transmembrane helix</keyword>
<dbReference type="EMBL" id="QBML01000013">
    <property type="protein sequence ID" value="PZO40786.1"/>
    <property type="molecule type" value="Genomic_DNA"/>
</dbReference>
<dbReference type="PANTHER" id="PTHR34185:SF1">
    <property type="entry name" value="DIADENYLATE CYCLASE"/>
    <property type="match status" value="1"/>
</dbReference>
<sequence length="296" mass="33120">MQWFVNINSVAFIMRAIDILALLGLIYLMLSLSNDRRTLLMVRGIIFLLISSVISDRLGLRLLNFVLDKLLIGSAVAMAVILQPELRRFLERLGRGDLLSLFQTTTSRRATVETDSVIEEIIEATIELSQNRTGALMIIETGEPIDDRDFSVPGVKLNALLSKELLHTIFQTSTLLHDGAILIREDRILAAGVILPISERAASREIGTRHRAAMGITDRVRNCFCIVVSEETGSIAIAENGILDRPITSSRLREILETKLGNYRPTPLGRTVPRFNWLWSGLNLKNMVSRKSSEKK</sequence>
<dbReference type="PIRSF" id="PIRSF004793">
    <property type="entry name" value="UCP004793"/>
    <property type="match status" value="1"/>
</dbReference>
<evidence type="ECO:0000256" key="4">
    <source>
        <dbReference type="ARBA" id="ARBA00022692"/>
    </source>
</evidence>
<keyword evidence="5 10" id="KW-0548">Nucleotidyltransferase</keyword>
<dbReference type="InterPro" id="IPR050338">
    <property type="entry name" value="DisA"/>
</dbReference>
<dbReference type="InterPro" id="IPR034701">
    <property type="entry name" value="CdaA"/>
</dbReference>
<dbReference type="InterPro" id="IPR014046">
    <property type="entry name" value="C-di-AMP_synthase"/>
</dbReference>
<comment type="caution">
    <text evidence="12">The sequence shown here is derived from an EMBL/GenBank/DDBJ whole genome shotgun (WGS) entry which is preliminary data.</text>
</comment>
<evidence type="ECO:0000259" key="11">
    <source>
        <dbReference type="PROSITE" id="PS51794"/>
    </source>
</evidence>
<evidence type="ECO:0000256" key="9">
    <source>
        <dbReference type="ARBA" id="ARBA00023136"/>
    </source>
</evidence>
<feature type="transmembrane region" description="Helical" evidence="10">
    <location>
        <begin position="12"/>
        <end position="30"/>
    </location>
</feature>
<evidence type="ECO:0000256" key="3">
    <source>
        <dbReference type="ARBA" id="ARBA00022679"/>
    </source>
</evidence>
<dbReference type="InterPro" id="IPR003390">
    <property type="entry name" value="DNA_integrity_scan_DisA_N"/>
</dbReference>
<feature type="transmembrane region" description="Helical" evidence="10">
    <location>
        <begin position="37"/>
        <end position="54"/>
    </location>
</feature>
<reference evidence="12 13" key="1">
    <citation type="submission" date="2018-04" db="EMBL/GenBank/DDBJ databases">
        <authorList>
            <person name="Go L.Y."/>
            <person name="Mitchell J.A."/>
        </authorList>
    </citation>
    <scope>NUCLEOTIDE SEQUENCE [LARGE SCALE GENOMIC DNA]</scope>
    <source>
        <strain evidence="12">ULC066bin1</strain>
    </source>
</reference>
<evidence type="ECO:0000256" key="10">
    <source>
        <dbReference type="HAMAP-Rule" id="MF_01499"/>
    </source>
</evidence>
<dbReference type="GO" id="GO:0005524">
    <property type="term" value="F:ATP binding"/>
    <property type="evidence" value="ECO:0007669"/>
    <property type="project" value="UniProtKB-UniRule"/>
</dbReference>
<comment type="function">
    <text evidence="10">Catalyzes the condensation of 2 ATP molecules into cyclic di-AMP (c-di-AMP), a second messenger used to regulate differing processes in different bacteria.</text>
</comment>
<dbReference type="NCBIfam" id="TIGR00159">
    <property type="entry name" value="diadenylate cyclase CdaA"/>
    <property type="match status" value="1"/>
</dbReference>
<comment type="caution">
    <text evidence="10">Lacks conserved residue(s) required for the propagation of feature annotation.</text>
</comment>
<dbReference type="GO" id="GO:0106408">
    <property type="term" value="F:diadenylate cyclase activity"/>
    <property type="evidence" value="ECO:0007669"/>
    <property type="project" value="UniProtKB-EC"/>
</dbReference>
<dbReference type="EC" id="2.7.7.85" evidence="10"/>
<protein>
    <recommendedName>
        <fullName evidence="10">Diadenylate cyclase</fullName>
        <shortName evidence="10">DAC</shortName>
        <ecNumber evidence="10">2.7.7.85</ecNumber>
    </recommendedName>
    <alternativeName>
        <fullName evidence="10">Cyclic-di-AMP synthase</fullName>
        <shortName evidence="10">c-di-AMP synthase</shortName>
    </alternativeName>
</protein>
<proteinExistence type="inferred from homology"/>